<name>A0A261FW33_9BIFI</name>
<evidence type="ECO:0000313" key="6">
    <source>
        <dbReference type="Proteomes" id="UP000216352"/>
    </source>
</evidence>
<dbReference type="RefSeq" id="WP_072725017.1">
    <property type="nucleotide sequence ID" value="NZ_BDIS01000011.1"/>
</dbReference>
<dbReference type="PROSITE" id="PS50932">
    <property type="entry name" value="HTH_LACI_2"/>
    <property type="match status" value="1"/>
</dbReference>
<dbReference type="GO" id="GO:0003700">
    <property type="term" value="F:DNA-binding transcription factor activity"/>
    <property type="evidence" value="ECO:0007669"/>
    <property type="project" value="TreeGrafter"/>
</dbReference>
<dbReference type="PROSITE" id="PS00356">
    <property type="entry name" value="HTH_LACI_1"/>
    <property type="match status" value="1"/>
</dbReference>
<dbReference type="SMART" id="SM00354">
    <property type="entry name" value="HTH_LACI"/>
    <property type="match status" value="1"/>
</dbReference>
<dbReference type="SUPFAM" id="SSF47413">
    <property type="entry name" value="lambda repressor-like DNA-binding domains"/>
    <property type="match status" value="1"/>
</dbReference>
<dbReference type="STRING" id="1603886.GCA_001895165_00964"/>
<gene>
    <name evidence="5" type="ORF">BLEM_0450</name>
</gene>
<evidence type="ECO:0000256" key="2">
    <source>
        <dbReference type="ARBA" id="ARBA00023125"/>
    </source>
</evidence>
<reference evidence="5 6" key="1">
    <citation type="journal article" date="2017" name="BMC Genomics">
        <title>Comparative genomic and phylogenomic analyses of the Bifidobacteriaceae family.</title>
        <authorList>
            <person name="Lugli G.A."/>
            <person name="Milani C."/>
            <person name="Turroni F."/>
            <person name="Duranti S."/>
            <person name="Mancabelli L."/>
            <person name="Mangifesta M."/>
            <person name="Ferrario C."/>
            <person name="Modesto M."/>
            <person name="Mattarelli P."/>
            <person name="Jiri K."/>
            <person name="van Sinderen D."/>
            <person name="Ventura M."/>
        </authorList>
    </citation>
    <scope>NUCLEOTIDE SEQUENCE [LARGE SCALE GENOMIC DNA]</scope>
    <source>
        <strain evidence="5 6">DSM 28807</strain>
    </source>
</reference>
<dbReference type="PRINTS" id="PR00036">
    <property type="entry name" value="HTHLACI"/>
</dbReference>
<dbReference type="Gene3D" id="1.10.260.40">
    <property type="entry name" value="lambda repressor-like DNA-binding domains"/>
    <property type="match status" value="1"/>
</dbReference>
<evidence type="ECO:0000256" key="3">
    <source>
        <dbReference type="ARBA" id="ARBA00023163"/>
    </source>
</evidence>
<dbReference type="Pfam" id="PF00356">
    <property type="entry name" value="LacI"/>
    <property type="match status" value="1"/>
</dbReference>
<protein>
    <submittedName>
        <fullName evidence="5">LacI family transcriptional regulator</fullName>
    </submittedName>
</protein>
<evidence type="ECO:0000313" key="5">
    <source>
        <dbReference type="EMBL" id="OZG63185.1"/>
    </source>
</evidence>
<dbReference type="InterPro" id="IPR000843">
    <property type="entry name" value="HTH_LacI"/>
</dbReference>
<dbReference type="SUPFAM" id="SSF53822">
    <property type="entry name" value="Periplasmic binding protein-like I"/>
    <property type="match status" value="1"/>
</dbReference>
<keyword evidence="2" id="KW-0238">DNA-binding</keyword>
<sequence length="330" mass="36013">MVTIRDVAKAAGVSKSTVSYVLNNDPRITATTEAKVRRAIEELGYSVNHAARSLSSSRTWTIGISVAPDAGGYYSAAAGVHMYALARHASDRGYEALFVDAAGGARSIREAVASKRVDGVVVMDVSDDDPRIDMVLELGVPAVVFGSPDDCLGLDVVDSDYEREAVDAVRYLHELGRHDVVLFSKPEQLVRQRMGYVTRFNDAFVREARRLGMRVHVEAPEQVDSDPLSVVERAMRTYGDVNGVALFNEPVVMAAPRLFSTSGCGMCDERGVIAVAPRWICLSMSLPFATIQTDVDRLSGEVIDTLVSRIEDPGREPVRRLVAFPVIEPR</sequence>
<dbReference type="GO" id="GO:0000976">
    <property type="term" value="F:transcription cis-regulatory region binding"/>
    <property type="evidence" value="ECO:0007669"/>
    <property type="project" value="TreeGrafter"/>
</dbReference>
<dbReference type="Gene3D" id="3.40.50.2300">
    <property type="match status" value="2"/>
</dbReference>
<dbReference type="PANTHER" id="PTHR30146">
    <property type="entry name" value="LACI-RELATED TRANSCRIPTIONAL REPRESSOR"/>
    <property type="match status" value="1"/>
</dbReference>
<dbReference type="EMBL" id="MWWX01000002">
    <property type="protein sequence ID" value="OZG63185.1"/>
    <property type="molecule type" value="Genomic_DNA"/>
</dbReference>
<dbReference type="AlphaFoldDB" id="A0A261FW33"/>
<organism evidence="5 6">
    <name type="scientific">Bifidobacterium lemurum</name>
    <dbReference type="NCBI Taxonomy" id="1603886"/>
    <lineage>
        <taxon>Bacteria</taxon>
        <taxon>Bacillati</taxon>
        <taxon>Actinomycetota</taxon>
        <taxon>Actinomycetes</taxon>
        <taxon>Bifidobacteriales</taxon>
        <taxon>Bifidobacteriaceae</taxon>
        <taxon>Bifidobacterium</taxon>
    </lineage>
</organism>
<dbReference type="InterPro" id="IPR010982">
    <property type="entry name" value="Lambda_DNA-bd_dom_sf"/>
</dbReference>
<evidence type="ECO:0000256" key="1">
    <source>
        <dbReference type="ARBA" id="ARBA00023015"/>
    </source>
</evidence>
<dbReference type="PANTHER" id="PTHR30146:SF109">
    <property type="entry name" value="HTH-TYPE TRANSCRIPTIONAL REGULATOR GALS"/>
    <property type="match status" value="1"/>
</dbReference>
<evidence type="ECO:0000259" key="4">
    <source>
        <dbReference type="PROSITE" id="PS50932"/>
    </source>
</evidence>
<comment type="caution">
    <text evidence="5">The sequence shown here is derived from an EMBL/GenBank/DDBJ whole genome shotgun (WGS) entry which is preliminary data.</text>
</comment>
<accession>A0A261FW33</accession>
<dbReference type="InterPro" id="IPR028082">
    <property type="entry name" value="Peripla_BP_I"/>
</dbReference>
<dbReference type="OrthoDB" id="252678at2"/>
<dbReference type="CDD" id="cd01392">
    <property type="entry name" value="HTH_LacI"/>
    <property type="match status" value="1"/>
</dbReference>
<proteinExistence type="predicted"/>
<feature type="domain" description="HTH lacI-type" evidence="4">
    <location>
        <begin position="2"/>
        <end position="56"/>
    </location>
</feature>
<keyword evidence="1" id="KW-0805">Transcription regulation</keyword>
<keyword evidence="6" id="KW-1185">Reference proteome</keyword>
<keyword evidence="3" id="KW-0804">Transcription</keyword>
<dbReference type="Proteomes" id="UP000216352">
    <property type="component" value="Unassembled WGS sequence"/>
</dbReference>